<evidence type="ECO:0000256" key="1">
    <source>
        <dbReference type="ARBA" id="ARBA00023026"/>
    </source>
</evidence>
<evidence type="ECO:0000259" key="3">
    <source>
        <dbReference type="Pfam" id="PF18413"/>
    </source>
</evidence>
<organism evidence="5 6">
    <name type="scientific">Pseudomonas weihenstephanensis</name>
    <dbReference type="NCBI Taxonomy" id="1608994"/>
    <lineage>
        <taxon>Bacteria</taxon>
        <taxon>Pseudomonadati</taxon>
        <taxon>Pseudomonadota</taxon>
        <taxon>Gammaproteobacteria</taxon>
        <taxon>Pseudomonadales</taxon>
        <taxon>Pseudomonadaceae</taxon>
        <taxon>Pseudomonas</taxon>
    </lineage>
</organism>
<dbReference type="Pfam" id="PF20220">
    <property type="entry name" value="ABC_toxin_N"/>
    <property type="match status" value="1"/>
</dbReference>
<evidence type="ECO:0000313" key="6">
    <source>
        <dbReference type="Proteomes" id="UP000809529"/>
    </source>
</evidence>
<dbReference type="InterPro" id="IPR040840">
    <property type="entry name" value="TcA_TcB_BD"/>
</dbReference>
<name>A0ABS1ZNC0_9PSED</name>
<dbReference type="Pfam" id="PF03538">
    <property type="entry name" value="VRP1"/>
    <property type="match status" value="1"/>
</dbReference>
<dbReference type="InterPro" id="IPR018003">
    <property type="entry name" value="Insecticidal_toxin/plasmid_vir"/>
</dbReference>
<evidence type="ECO:0000313" key="5">
    <source>
        <dbReference type="EMBL" id="MBM1197985.1"/>
    </source>
</evidence>
<dbReference type="Pfam" id="PF18413">
    <property type="entry name" value="Neuraminidase"/>
    <property type="match status" value="1"/>
</dbReference>
<accession>A0ABS1ZNC0</accession>
<feature type="domain" description="Neuraminidase-like" evidence="3">
    <location>
        <begin position="1029"/>
        <end position="1138"/>
    </location>
</feature>
<feature type="domain" description="ABC toxin N-terminal" evidence="4">
    <location>
        <begin position="893"/>
        <end position="991"/>
    </location>
</feature>
<dbReference type="Pfam" id="PF18276">
    <property type="entry name" value="TcA_TcB_BD"/>
    <property type="match status" value="1"/>
</dbReference>
<feature type="domain" description="Tc toxin complex TcA C-terminal TcB-binding" evidence="2">
    <location>
        <begin position="2323"/>
        <end position="2619"/>
    </location>
</feature>
<dbReference type="Proteomes" id="UP000809529">
    <property type="component" value="Unassembled WGS sequence"/>
</dbReference>
<keyword evidence="1" id="KW-0843">Virulence</keyword>
<keyword evidence="6" id="KW-1185">Reference proteome</keyword>
<protein>
    <recommendedName>
        <fullName evidence="7">Toxin</fullName>
    </recommendedName>
</protein>
<evidence type="ECO:0000259" key="2">
    <source>
        <dbReference type="Pfam" id="PF18276"/>
    </source>
</evidence>
<gene>
    <name evidence="5" type="ORF">GYN02_22730</name>
</gene>
<evidence type="ECO:0008006" key="7">
    <source>
        <dbReference type="Google" id="ProtNLM"/>
    </source>
</evidence>
<dbReference type="InterPro" id="IPR041079">
    <property type="entry name" value="Neuraminidase-like"/>
</dbReference>
<dbReference type="EMBL" id="JAAEBW010000022">
    <property type="protein sequence ID" value="MBM1197985.1"/>
    <property type="molecule type" value="Genomic_DNA"/>
</dbReference>
<evidence type="ECO:0000259" key="4">
    <source>
        <dbReference type="Pfam" id="PF20220"/>
    </source>
</evidence>
<comment type="caution">
    <text evidence="5">The sequence shown here is derived from an EMBL/GenBank/DDBJ whole genome shotgun (WGS) entry which is preliminary data.</text>
</comment>
<dbReference type="RefSeq" id="WP_203304011.1">
    <property type="nucleotide sequence ID" value="NZ_JAAEBW010000022.1"/>
</dbReference>
<dbReference type="InterPro" id="IPR046839">
    <property type="entry name" value="ABC_toxin_N"/>
</dbReference>
<proteinExistence type="predicted"/>
<reference evidence="5 6" key="1">
    <citation type="submission" date="2020-01" db="EMBL/GenBank/DDBJ databases">
        <title>Comparative genomics of meat spoilage bacteria.</title>
        <authorList>
            <person name="Hilgarth M."/>
            <person name="Vogel R.F."/>
        </authorList>
    </citation>
    <scope>NUCLEOTIDE SEQUENCE [LARGE SCALE GENOMIC DNA]</scope>
    <source>
        <strain evidence="5 6">TMW2.2077</strain>
    </source>
</reference>
<sequence>MLTTSMDARSRLLKLHSDHRVADALIAKNFHSAVQIADMAPSHFVRLMTPHLAGGKDTARQVHARATQIRSTVLHAWSNVKSIVRSPHYKALSITNIGGDIAEQFELLPSYAEFFGPVDYYACEECQSIFGAAAYLVDLLRIIDTYVTAPNTIPDHLKLDARRDDLGQIPLTCANTNTTFPLLNIVNERLGKKARDVLNLTADQDLFEVISTLTYPFTLALHLPMVKISVSLAQINMTVADLYGAFGASAIDVGCARLNLSGTAYTFLTHSLADDAAQLSASYGVAQSALGTLSDVTTLLASTGMSPTDLQHLLTQNLSEAELEKGVAANFFINSGLDGKTLYFVAGDDKTGTPASIANLNPDALDRISRFVRLARHLSWDYALLDWALRVASAGSTPQISSATLTLLAEMIELADMCQLDLAALCNLLGPVKTYGAGNASVSSVPFDELFNDPRVLGQKTPYRPAPNALNPLFTSQVVSWTVAGVATDDLVLSARLCGALGVSADTLHRLAGMLFPGSTTVPLSIDNLSTLYRHAVLLRVTGLPADQHMLFMALGQWSKPSLSAVELRNLLVQRAWLEHSGTNVYQIDYFLNGQTGATVSPFVNPLYRISSVGEWLDLVGQSTLGLGPLTARHEKLESLLATFFGIATDMLATLIKLVINKIPLPAPSTTWQDAFIACADQTSGPSPYVYGVLDGLSRWLVIANALDAPQALLNSLSASPANATAFGMTDPSLTALVFADVITLSTFVQQMDTFQDVNSGLIHYVELTASSASPDDCIIQLSQVTQWDCVQLEALLPSVATKNRTAAVAELQHQFDLLHQLGADSHFMQHMLSVTTSSTASWADYTQQADLVLAKIKGVIPDTQWCDIALHLDGAVAEQMRGFLAPFVLSRLADLNSLRELSEYLLIDVEVSGVRQISYIREALNAALLYLQRCRLRLENGVDELDIPQAWWAWMMNYRMWEANRQIFLYPENYIDPTLRQSQTRLFTDLRNQLQQNAITDQSVDATYREYLDNLCKLAQLVYVDAYQGTVHDPQRGAIDTTFLFARTATEPYNYSYISYDTQVWSEWKPIDITIPAALVTPVYVFNHLFLFWVELKTSRPATSDGASGQRGVAYSASIKYSFTRFDSSWIQPQALISDEVVYFMPSESDQQGALGPLASAPELFHMTDIFWNKVAVNIVPGNTGQNDKLCVMYGPFLDKGLTATALQLPAVPAPLINDTSSQLSFKQTVFDIAATYNQFFKSSVLGHLPMMNTALLDRDLNPSFLARPNEVIVLEKESGESAPPLFKPEIDTNFGTLKLVATASAYQANYLTDFTPPYSTARMVSTVTEQSFISSTITAQASRQCFVDLQANYVVDANGLVSTRFGPATDLSFLFAGAPADVKDRLTFDIRKSLFLMMGDPTLFATLPVPTARLVSVKNQPGSFMLDTGDESYLLTPQGADYAPLSASTEVAAMRSSPIVYDVYFAPVDPNQKAYSQIYADLSSNHVIESVSGTYGWLSANFTADSDLSFLFAGAQPNAKATMITQVRHILLNLPSLTKLRYAGNKIRHVVTPSSFVSNDINTSASQQAFTDLKANNIIDTNGLVTASFNEQTPLDFLFSGASQPLKDQMTAQVRAVLLTLPKLVQLTSFVSNTIDAATSQTVFAALIANHIIDTQGMLAVSFTASSSLSFLFTDMPEPKKTALTEEVRAVLLRFYHSTYQIDTHALGFDVARISARASARELAARMFVGGVEELLALETQNAPVIPKVPFDRLSPLSAVTPPAQYDGAQIDFNGPYGEYYWELFFHAPMLVADALALDQQYADAKRWLEYILNPTAQEQFVGPGELASTDIDPAHAQAAYTGLLTLGFLKEVTPGCARVTAAFTPNADLRTLFVDIQDSSLRALMLREVANVLGNFQLAQPASHFWQFRPFRNHTLQSLKAILTDTAQIATYNNDPFDPHAIARLRIGAYEKAIVMKYIDNLIAWGDMQFSQYTWESINSATLLYMYANSILGDKPVNLGPCPAVTPMSFNEIKAHYANGNIPQFLLDLENWLSPELDTLPAVRATGDAFNALDAYFCVPENAMLTTYWDRVTDRLDKIRNGLNIDGVAVPLTLFDPPIDPMALVKLAASGSGMLGVLASGGQSISSQYRFGLLFEQAQQLTSVVMQLGSALQSALERNDAEQLEALRQTQELAILDLSTSIKEKQIEQLQSTLDALVKSQQRAQQETSYFTGLDASGLSSQEVASRVCLAEAILFQSLTVPIRGISIAGYLSPSIFGLADGGMKWGDAIATGAEISSAVSQSLQLAAQLTATTGEQQRRSDEWLHQANLNTQEADILQQQIEATHVQITMARQDLITHKKSIEQANTVGTFLRSRFTSTDLYQWMAGRLAGVYFQAYRMAVDAAKAAEIAYQYVTTQNDTFINLGYWDSLKKGLLAGEALQFSLQQLKQAYMAGNVRRLEISKTISLLQLDPEQILNLRQGKEATFSLTETMFDFDFPGHYARQIASVAISIPAVAGPYQNLNATLTQTKNQVAISSDPAVVEYLLAVEHPVGTSPPKQPDASQLRVGWLASQSIAISRAMNDNGMFELNFTAERYMPFEGTGAVSDWTLSIPPENNRINLDQLSDVIIELKYTALDGVGKNKVNDLLRKYNVQFASKLYLNARQMFASDWQAFMTPQGPPVTQTLSLGLTRTMFPYFKSMTANTAAIRLTTAAGVTLSGPSFIALVIGSNRYELVFGANGIAPVPPAGTATLGLTDADFLVPWLLHVTLANVPDPQILIKDKKLNPQGFLNLEIILSYSADVLGN</sequence>